<protein>
    <submittedName>
        <fullName evidence="2">Uncharacterized protein</fullName>
    </submittedName>
</protein>
<dbReference type="OrthoDB" id="7850758at2"/>
<sequence length="198" mass="22476">MRTEGEGSETKRDRVRRVLLEPLEAIGFRFQRGTDPDEARKRLDRLADDLAYMSDENLRRLFEAMRTKGEGKARDFWPTHAGFVALAQIAQPRPLEEMPGLASWFGSEAGRHALAEGRLVEEYRWWLAKHRPPLNAQERRIVADRGGAGQSRAARLKERLGLGLPVDAVDREWLLAWQAHEAAARELVRLGMEKGNAA</sequence>
<proteinExistence type="predicted"/>
<dbReference type="Proteomes" id="UP000231702">
    <property type="component" value="Unassembled WGS sequence"/>
</dbReference>
<accession>A0A285J4X6</accession>
<evidence type="ECO:0000313" key="4">
    <source>
        <dbReference type="Proteomes" id="UP000231702"/>
    </source>
</evidence>
<evidence type="ECO:0000313" key="2">
    <source>
        <dbReference type="EMBL" id="SNY55400.1"/>
    </source>
</evidence>
<reference evidence="2 3" key="1">
    <citation type="submission" date="2017-09" db="EMBL/GenBank/DDBJ databases">
        <authorList>
            <person name="Ehlers B."/>
            <person name="Leendertz F.H."/>
        </authorList>
    </citation>
    <scope>NUCLEOTIDE SEQUENCE [LARGE SCALE GENOMIC DNA]</scope>
    <source>
        <strain evidence="2 3">CGMCC 1.12662</strain>
    </source>
</reference>
<reference evidence="1 4" key="2">
    <citation type="journal article" date="2018" name="Int. J. Syst. Evol. Microbiol.">
        <title>Pseudooceanicola lipolyticus sp. nov., a marine alphaproteobacterium, reclassification of Oceanicola flagellatus as Pseudooceanicola flagellatus comb. nov. and emended description of the genus Pseudooceanicola.</title>
        <authorList>
            <person name="Huang M.-M."/>
            <person name="Guo L.-L."/>
            <person name="Wu Y.-H."/>
            <person name="Lai Q.-L."/>
            <person name="Shao Z.-Z."/>
            <person name="Wang C.-S."/>
            <person name="Wu M."/>
            <person name="Xu X.-W."/>
        </authorList>
    </citation>
    <scope>NUCLEOTIDE SEQUENCE [LARGE SCALE GENOMIC DNA]</scope>
    <source>
        <strain evidence="1 4">Ar-45</strain>
    </source>
</reference>
<dbReference type="AlphaFoldDB" id="A0A285J4X6"/>
<gene>
    <name evidence="1" type="ORF">CVM39_15935</name>
    <name evidence="2" type="ORF">SAMN06297129_2997</name>
</gene>
<organism evidence="2 3">
    <name type="scientific">Pseudooceanicola antarcticus</name>
    <dbReference type="NCBI Taxonomy" id="1247613"/>
    <lineage>
        <taxon>Bacteria</taxon>
        <taxon>Pseudomonadati</taxon>
        <taxon>Pseudomonadota</taxon>
        <taxon>Alphaproteobacteria</taxon>
        <taxon>Rhodobacterales</taxon>
        <taxon>Paracoccaceae</taxon>
        <taxon>Pseudooceanicola</taxon>
    </lineage>
</organism>
<dbReference type="EMBL" id="OBEA01000006">
    <property type="protein sequence ID" value="SNY55400.1"/>
    <property type="molecule type" value="Genomic_DNA"/>
</dbReference>
<name>A0A285J4X6_9RHOB</name>
<dbReference type="EMBL" id="PGTD01000018">
    <property type="protein sequence ID" value="PJE26826.1"/>
    <property type="molecule type" value="Genomic_DNA"/>
</dbReference>
<dbReference type="Proteomes" id="UP000231655">
    <property type="component" value="Unassembled WGS sequence"/>
</dbReference>
<evidence type="ECO:0000313" key="1">
    <source>
        <dbReference type="EMBL" id="PJE26826.1"/>
    </source>
</evidence>
<evidence type="ECO:0000313" key="3">
    <source>
        <dbReference type="Proteomes" id="UP000231655"/>
    </source>
</evidence>
<keyword evidence="4" id="KW-1185">Reference proteome</keyword>
<dbReference type="RefSeq" id="WP_097146714.1">
    <property type="nucleotide sequence ID" value="NZ_OBEA01000006.1"/>
</dbReference>